<evidence type="ECO:0000313" key="5">
    <source>
        <dbReference type="EMBL" id="EDP95554.1"/>
    </source>
</evidence>
<dbReference type="HOGENOM" id="CLU_000134_40_0_10"/>
<evidence type="ECO:0000256" key="4">
    <source>
        <dbReference type="SAM" id="SignalP"/>
    </source>
</evidence>
<dbReference type="AlphaFoldDB" id="A9E0X4"/>
<keyword evidence="6" id="KW-1185">Reference proteome</keyword>
<dbReference type="Proteomes" id="UP000002945">
    <property type="component" value="Unassembled WGS sequence"/>
</dbReference>
<organism evidence="5 6">
    <name type="scientific">Kordia algicida OT-1</name>
    <dbReference type="NCBI Taxonomy" id="391587"/>
    <lineage>
        <taxon>Bacteria</taxon>
        <taxon>Pseudomonadati</taxon>
        <taxon>Bacteroidota</taxon>
        <taxon>Flavobacteriia</taxon>
        <taxon>Flavobacteriales</taxon>
        <taxon>Flavobacteriaceae</taxon>
        <taxon>Kordia</taxon>
    </lineage>
</organism>
<keyword evidence="2 3" id="KW-0040">ANK repeat</keyword>
<dbReference type="SMART" id="SM00248">
    <property type="entry name" value="ANK"/>
    <property type="match status" value="2"/>
</dbReference>
<dbReference type="Pfam" id="PF12796">
    <property type="entry name" value="Ank_2"/>
    <property type="match status" value="1"/>
</dbReference>
<dbReference type="STRING" id="391587.KAOT1_21921"/>
<proteinExistence type="predicted"/>
<dbReference type="PANTHER" id="PTHR24123">
    <property type="entry name" value="ANKYRIN REPEAT-CONTAINING"/>
    <property type="match status" value="1"/>
</dbReference>
<evidence type="ECO:0000256" key="2">
    <source>
        <dbReference type="ARBA" id="ARBA00023043"/>
    </source>
</evidence>
<dbReference type="InterPro" id="IPR051165">
    <property type="entry name" value="Multifunctional_ANK_Repeat"/>
</dbReference>
<accession>A9E0X4</accession>
<dbReference type="PROSITE" id="PS50088">
    <property type="entry name" value="ANK_REPEAT"/>
    <property type="match status" value="1"/>
</dbReference>
<dbReference type="SUPFAM" id="SSF48403">
    <property type="entry name" value="Ankyrin repeat"/>
    <property type="match status" value="1"/>
</dbReference>
<evidence type="ECO:0000256" key="1">
    <source>
        <dbReference type="ARBA" id="ARBA00022737"/>
    </source>
</evidence>
<name>A9E0X4_9FLAO</name>
<gene>
    <name evidence="5" type="ORF">KAOT1_21921</name>
</gene>
<feature type="signal peptide" evidence="4">
    <location>
        <begin position="1"/>
        <end position="21"/>
    </location>
</feature>
<dbReference type="PANTHER" id="PTHR24123:SF33">
    <property type="entry name" value="PROTEIN HOS4"/>
    <property type="match status" value="1"/>
</dbReference>
<keyword evidence="1" id="KW-0677">Repeat</keyword>
<comment type="caution">
    <text evidence="5">The sequence shown here is derived from an EMBL/GenBank/DDBJ whole genome shotgun (WGS) entry which is preliminary data.</text>
</comment>
<evidence type="ECO:0000256" key="3">
    <source>
        <dbReference type="PROSITE-ProRule" id="PRU00023"/>
    </source>
</evidence>
<feature type="repeat" description="ANK" evidence="3">
    <location>
        <begin position="72"/>
        <end position="104"/>
    </location>
</feature>
<sequence length="130" mass="14171">MRKTIFMIALIVGASFTTANATEGNNESATTNKVTVTKIVKVNAFCVAISKGDFDTVKKMIQFGENVNKTSNGKTPLMYAARYNRAKIANLLLENGAKLDYKDKNGRTAIDYAKISKATDVKVILENASK</sequence>
<dbReference type="Gene3D" id="1.25.40.20">
    <property type="entry name" value="Ankyrin repeat-containing domain"/>
    <property type="match status" value="1"/>
</dbReference>
<keyword evidence="4" id="KW-0732">Signal</keyword>
<reference evidence="5 6" key="1">
    <citation type="journal article" date="2011" name="J. Bacteriol.">
        <title>Genome sequence of the algicidal bacterium Kordia algicida OT-1.</title>
        <authorList>
            <person name="Lee H.S."/>
            <person name="Kang S.G."/>
            <person name="Kwon K.K."/>
            <person name="Lee J.H."/>
            <person name="Kim S.J."/>
        </authorList>
    </citation>
    <scope>NUCLEOTIDE SEQUENCE [LARGE SCALE GENOMIC DNA]</scope>
    <source>
        <strain evidence="5 6">OT-1</strain>
    </source>
</reference>
<dbReference type="InterPro" id="IPR036770">
    <property type="entry name" value="Ankyrin_rpt-contain_sf"/>
</dbReference>
<protein>
    <submittedName>
        <fullName evidence="5">Ankyrin</fullName>
    </submittedName>
</protein>
<evidence type="ECO:0000313" key="6">
    <source>
        <dbReference type="Proteomes" id="UP000002945"/>
    </source>
</evidence>
<dbReference type="eggNOG" id="COG0666">
    <property type="taxonomic scope" value="Bacteria"/>
</dbReference>
<dbReference type="InterPro" id="IPR002110">
    <property type="entry name" value="Ankyrin_rpt"/>
</dbReference>
<dbReference type="PROSITE" id="PS50297">
    <property type="entry name" value="ANK_REP_REGION"/>
    <property type="match status" value="1"/>
</dbReference>
<feature type="chain" id="PRO_5002737939" evidence="4">
    <location>
        <begin position="22"/>
        <end position="130"/>
    </location>
</feature>
<dbReference type="EMBL" id="ABIB01000007">
    <property type="protein sequence ID" value="EDP95554.1"/>
    <property type="molecule type" value="Genomic_DNA"/>
</dbReference>